<keyword evidence="4" id="KW-1185">Reference proteome</keyword>
<dbReference type="Gene3D" id="3.40.190.10">
    <property type="entry name" value="Periplasmic binding protein-like II"/>
    <property type="match status" value="1"/>
</dbReference>
<dbReference type="InterPro" id="IPR005064">
    <property type="entry name" value="BUG"/>
</dbReference>
<evidence type="ECO:0008006" key="5">
    <source>
        <dbReference type="Google" id="ProtNLM"/>
    </source>
</evidence>
<dbReference type="Pfam" id="PF03401">
    <property type="entry name" value="TctC"/>
    <property type="match status" value="1"/>
</dbReference>
<feature type="chain" id="PRO_5028962026" description="ABC transporter substrate-binding protein" evidence="2">
    <location>
        <begin position="25"/>
        <end position="324"/>
    </location>
</feature>
<proteinExistence type="inferred from homology"/>
<sequence>MLKLLRAGLCFSFSFFVGQASAIAADLPFTINLVVGYPPGGSVDTVARLLAQPLSKELGATVVVDNRAGAGGRIAAGYTKAAKADGSYLMIAPNSVTTVATLVYAGKLNFDIRKDFAPVARLVSYPFALSVAANSGIASPAELATWLKTHPAQANYGSSGAGGLAHFSGLLYAKNAGITWTHVPFAGGAPLITNLLGGHVVAGVDTLVDHYEQARTGKLRILGIFSPERYSLTPDIPTLEEQGIKGMDVMGWFGAFVPARTPPEVVARYDDAFRKVLSSPEVIKRLNELVLQPAYMSHEALRDSLDAELAMWGPVIKESGFTPE</sequence>
<dbReference type="RefSeq" id="WP_175168804.1">
    <property type="nucleotide sequence ID" value="NZ_CADIJQ010000001.1"/>
</dbReference>
<dbReference type="PIRSF" id="PIRSF017082">
    <property type="entry name" value="YflP"/>
    <property type="match status" value="1"/>
</dbReference>
<feature type="signal peptide" evidence="2">
    <location>
        <begin position="1"/>
        <end position="24"/>
    </location>
</feature>
<dbReference type="AlphaFoldDB" id="A0A6S6ZVH8"/>
<protein>
    <recommendedName>
        <fullName evidence="5">ABC transporter substrate-binding protein</fullName>
    </recommendedName>
</protein>
<dbReference type="Gene3D" id="3.40.190.150">
    <property type="entry name" value="Bordetella uptake gene, domain 1"/>
    <property type="match status" value="1"/>
</dbReference>
<name>A0A6S6ZVH8_9BURK</name>
<evidence type="ECO:0000256" key="2">
    <source>
        <dbReference type="SAM" id="SignalP"/>
    </source>
</evidence>
<dbReference type="PANTHER" id="PTHR42928">
    <property type="entry name" value="TRICARBOXYLATE-BINDING PROTEIN"/>
    <property type="match status" value="1"/>
</dbReference>
<dbReference type="SUPFAM" id="SSF53850">
    <property type="entry name" value="Periplasmic binding protein-like II"/>
    <property type="match status" value="1"/>
</dbReference>
<reference evidence="3 4" key="1">
    <citation type="submission" date="2020-04" db="EMBL/GenBank/DDBJ databases">
        <authorList>
            <person name="De Canck E."/>
        </authorList>
    </citation>
    <scope>NUCLEOTIDE SEQUENCE [LARGE SCALE GENOMIC DNA]</scope>
    <source>
        <strain evidence="3 4">LMG 3441</strain>
    </source>
</reference>
<dbReference type="PANTHER" id="PTHR42928:SF5">
    <property type="entry name" value="BLR1237 PROTEIN"/>
    <property type="match status" value="1"/>
</dbReference>
<evidence type="ECO:0000313" key="4">
    <source>
        <dbReference type="Proteomes" id="UP000494269"/>
    </source>
</evidence>
<accession>A0A6S6ZVH8</accession>
<dbReference type="InterPro" id="IPR042100">
    <property type="entry name" value="Bug_dom1"/>
</dbReference>
<organism evidence="3 4">
    <name type="scientific">Achromobacter kerstersii</name>
    <dbReference type="NCBI Taxonomy" id="1353890"/>
    <lineage>
        <taxon>Bacteria</taxon>
        <taxon>Pseudomonadati</taxon>
        <taxon>Pseudomonadota</taxon>
        <taxon>Betaproteobacteria</taxon>
        <taxon>Burkholderiales</taxon>
        <taxon>Alcaligenaceae</taxon>
        <taxon>Achromobacter</taxon>
    </lineage>
</organism>
<comment type="similarity">
    <text evidence="1">Belongs to the UPF0065 (bug) family.</text>
</comment>
<dbReference type="Proteomes" id="UP000494269">
    <property type="component" value="Unassembled WGS sequence"/>
</dbReference>
<keyword evidence="2" id="KW-0732">Signal</keyword>
<evidence type="ECO:0000313" key="3">
    <source>
        <dbReference type="EMBL" id="CAB3663840.1"/>
    </source>
</evidence>
<dbReference type="EMBL" id="CADIJQ010000001">
    <property type="protein sequence ID" value="CAB3663840.1"/>
    <property type="molecule type" value="Genomic_DNA"/>
</dbReference>
<evidence type="ECO:0000256" key="1">
    <source>
        <dbReference type="ARBA" id="ARBA00006987"/>
    </source>
</evidence>
<gene>
    <name evidence="3" type="ORF">LMG3441_00705</name>
</gene>